<comment type="subcellular location">
    <subcellularLocation>
        <location evidence="1 8">Cell membrane</location>
        <topology evidence="1 8">Multi-pass membrane protein</topology>
    </subcellularLocation>
</comment>
<keyword evidence="7 8" id="KW-0472">Membrane</keyword>
<feature type="transmembrane region" description="Helical" evidence="8">
    <location>
        <begin position="78"/>
        <end position="101"/>
    </location>
</feature>
<dbReference type="PROSITE" id="PS50928">
    <property type="entry name" value="ABC_TM1"/>
    <property type="match status" value="1"/>
</dbReference>
<evidence type="ECO:0000313" key="11">
    <source>
        <dbReference type="Proteomes" id="UP000001522"/>
    </source>
</evidence>
<evidence type="ECO:0000256" key="5">
    <source>
        <dbReference type="ARBA" id="ARBA00022692"/>
    </source>
</evidence>
<dbReference type="RefSeq" id="WP_013023711.1">
    <property type="nucleotide sequence ID" value="NC_013949.1"/>
</dbReference>
<dbReference type="Pfam" id="PF00528">
    <property type="entry name" value="BPD_transp_1"/>
    <property type="match status" value="1"/>
</dbReference>
<dbReference type="STRING" id="679897.HMU13920"/>
<evidence type="ECO:0000256" key="4">
    <source>
        <dbReference type="ARBA" id="ARBA00022475"/>
    </source>
</evidence>
<protein>
    <submittedName>
        <fullName evidence="10">Putative D-methionine transport system permease protein MetI</fullName>
    </submittedName>
</protein>
<feature type="transmembrane region" description="Helical" evidence="8">
    <location>
        <begin position="183"/>
        <end position="205"/>
    </location>
</feature>
<dbReference type="AlphaFoldDB" id="D3UJG9"/>
<dbReference type="PANTHER" id="PTHR30450">
    <property type="entry name" value="ABC TRANSPORTER PERMEASE"/>
    <property type="match status" value="1"/>
</dbReference>
<dbReference type="GO" id="GO:0005886">
    <property type="term" value="C:plasma membrane"/>
    <property type="evidence" value="ECO:0007669"/>
    <property type="project" value="UniProtKB-SubCell"/>
</dbReference>
<dbReference type="Proteomes" id="UP000001522">
    <property type="component" value="Chromosome"/>
</dbReference>
<dbReference type="CDD" id="cd06261">
    <property type="entry name" value="TM_PBP2"/>
    <property type="match status" value="1"/>
</dbReference>
<dbReference type="InterPro" id="IPR000515">
    <property type="entry name" value="MetI-like"/>
</dbReference>
<evidence type="ECO:0000256" key="7">
    <source>
        <dbReference type="ARBA" id="ARBA00023136"/>
    </source>
</evidence>
<keyword evidence="11" id="KW-1185">Reference proteome</keyword>
<evidence type="ECO:0000256" key="8">
    <source>
        <dbReference type="RuleBase" id="RU363032"/>
    </source>
</evidence>
<evidence type="ECO:0000259" key="9">
    <source>
        <dbReference type="PROSITE" id="PS50928"/>
    </source>
</evidence>
<accession>D3UJG9</accession>
<evidence type="ECO:0000256" key="6">
    <source>
        <dbReference type="ARBA" id="ARBA00022989"/>
    </source>
</evidence>
<evidence type="ECO:0000256" key="3">
    <source>
        <dbReference type="ARBA" id="ARBA00022448"/>
    </source>
</evidence>
<evidence type="ECO:0000256" key="2">
    <source>
        <dbReference type="ARBA" id="ARBA00007069"/>
    </source>
</evidence>
<keyword evidence="5 8" id="KW-0812">Transmembrane</keyword>
<proteinExistence type="inferred from homology"/>
<feature type="transmembrane region" description="Helical" evidence="8">
    <location>
        <begin position="141"/>
        <end position="163"/>
    </location>
</feature>
<evidence type="ECO:0000256" key="1">
    <source>
        <dbReference type="ARBA" id="ARBA00004651"/>
    </source>
</evidence>
<keyword evidence="3 8" id="KW-0813">Transport</keyword>
<comment type="similarity">
    <text evidence="2">Belongs to the binding-protein-dependent transport system permease family. CysTW subfamily.</text>
</comment>
<dbReference type="SUPFAM" id="SSF161098">
    <property type="entry name" value="MetI-like"/>
    <property type="match status" value="1"/>
</dbReference>
<dbReference type="Gene3D" id="1.10.3720.10">
    <property type="entry name" value="MetI-like"/>
    <property type="match status" value="1"/>
</dbReference>
<feature type="domain" description="ABC transmembrane type-1" evidence="9">
    <location>
        <begin position="9"/>
        <end position="202"/>
    </location>
</feature>
<sequence>MLGTLLQSTLDTLIMVFFSSFFAVIFGLPLGIFLFITQRDSLLPMPKTNKVLGTIVNVVRSFPFIILIVLLLPLSRLLIGTSIGVGAAIISLSTAAIPFIARMFEGALGEINKGLIEAAISMGANKFTIVKMILLETLPSLIHVFVIAVISIIGYSAMAGAVGAGGLGDLAIRIGYQSNQPDVMLYTVLVIIAMVQIIQSIGDFITKRLRKYR</sequence>
<keyword evidence="4" id="KW-1003">Cell membrane</keyword>
<dbReference type="InterPro" id="IPR051322">
    <property type="entry name" value="AA_ABC_Transporter_Permease"/>
</dbReference>
<dbReference type="eggNOG" id="COG2011">
    <property type="taxonomic scope" value="Bacteria"/>
</dbReference>
<name>D3UJG9_HELM1</name>
<dbReference type="InterPro" id="IPR035906">
    <property type="entry name" value="MetI-like_sf"/>
</dbReference>
<gene>
    <name evidence="10" type="primary">metI</name>
    <name evidence="10" type="ordered locus">HMU13920</name>
</gene>
<dbReference type="EMBL" id="FN555004">
    <property type="protein sequence ID" value="CBG40645.1"/>
    <property type="molecule type" value="Genomic_DNA"/>
</dbReference>
<feature type="transmembrane region" description="Helical" evidence="8">
    <location>
        <begin position="12"/>
        <end position="36"/>
    </location>
</feature>
<organism evidence="10 11">
    <name type="scientific">Helicobacter mustelae (strain ATCC 43772 / CCUG 25715 / CIP 103759 / LMG 18044 / NCTC 12198 / R85-136P)</name>
    <name type="common">Campylobacter mustelae</name>
    <dbReference type="NCBI Taxonomy" id="679897"/>
    <lineage>
        <taxon>Bacteria</taxon>
        <taxon>Pseudomonadati</taxon>
        <taxon>Campylobacterota</taxon>
        <taxon>Epsilonproteobacteria</taxon>
        <taxon>Campylobacterales</taxon>
        <taxon>Helicobacteraceae</taxon>
        <taxon>Helicobacter</taxon>
    </lineage>
</organism>
<dbReference type="PANTHER" id="PTHR30450:SF1">
    <property type="entry name" value="D-METHIONINE TRANSPORT SYSTEM PERMEASE PROTEIN METI-RELATED"/>
    <property type="match status" value="1"/>
</dbReference>
<reference evidence="10 11" key="1">
    <citation type="journal article" date="2010" name="BMC Genomics">
        <title>Comparative genomics and proteomics of Helicobacter mustelae, an ulcerogenic and carcinogenic gastric pathogen.</title>
        <authorList>
            <person name="O'Toole P.W."/>
            <person name="Snelling W.J."/>
            <person name="Canchaya C."/>
            <person name="Forde B.M."/>
            <person name="Hardie K.R."/>
            <person name="Josenhans C."/>
            <person name="Graham R.L.J."/>
            <person name="McMullan G."/>
            <person name="Parkhill J."/>
            <person name="Belda E."/>
            <person name="Bentley S.D."/>
        </authorList>
    </citation>
    <scope>NUCLEOTIDE SEQUENCE [LARGE SCALE GENOMIC DNA]</scope>
    <source>
        <strain evidence="11">ATCC 43772 / LMG 18044 / NCTC 12198 / 12198</strain>
    </source>
</reference>
<evidence type="ECO:0000313" key="10">
    <source>
        <dbReference type="EMBL" id="CBG40645.1"/>
    </source>
</evidence>
<dbReference type="FunFam" id="1.10.3720.10:FF:000002">
    <property type="entry name" value="D-methionine ABC transporter permease MetI"/>
    <property type="match status" value="1"/>
</dbReference>
<dbReference type="KEGG" id="hms:HMU13920"/>
<keyword evidence="6 8" id="KW-1133">Transmembrane helix</keyword>
<dbReference type="GO" id="GO:0048473">
    <property type="term" value="P:D-methionine transmembrane transport"/>
    <property type="evidence" value="ECO:0007669"/>
    <property type="project" value="TreeGrafter"/>
</dbReference>
<dbReference type="HOGENOM" id="CLU_077375_0_2_7"/>
<feature type="transmembrane region" description="Helical" evidence="8">
    <location>
        <begin position="48"/>
        <end position="72"/>
    </location>
</feature>